<dbReference type="InterPro" id="IPR050832">
    <property type="entry name" value="Bact_Acetyltransf"/>
</dbReference>
<dbReference type="PANTHER" id="PTHR43877:SF6">
    <property type="entry name" value="GCN5-RELATED N-ACETYLTRANSFERASE"/>
    <property type="match status" value="1"/>
</dbReference>
<dbReference type="SUPFAM" id="SSF55729">
    <property type="entry name" value="Acyl-CoA N-acyltransferases (Nat)"/>
    <property type="match status" value="1"/>
</dbReference>
<organism evidence="4 5">
    <name type="scientific">Chloroflexus aggregans</name>
    <dbReference type="NCBI Taxonomy" id="152260"/>
    <lineage>
        <taxon>Bacteria</taxon>
        <taxon>Bacillati</taxon>
        <taxon>Chloroflexota</taxon>
        <taxon>Chloroflexia</taxon>
        <taxon>Chloroflexales</taxon>
        <taxon>Chloroflexineae</taxon>
        <taxon>Chloroflexaceae</taxon>
        <taxon>Chloroflexus</taxon>
    </lineage>
</organism>
<gene>
    <name evidence="4" type="ORF">C0184_10650</name>
</gene>
<dbReference type="PROSITE" id="PS51186">
    <property type="entry name" value="GNAT"/>
    <property type="match status" value="2"/>
</dbReference>
<dbReference type="InterPro" id="IPR016181">
    <property type="entry name" value="Acyl_CoA_acyltransferase"/>
</dbReference>
<feature type="domain" description="N-acetyltransferase" evidence="3">
    <location>
        <begin position="2"/>
        <end position="158"/>
    </location>
</feature>
<dbReference type="Gene3D" id="3.40.630.30">
    <property type="match status" value="1"/>
</dbReference>
<dbReference type="InterPro" id="IPR000182">
    <property type="entry name" value="GNAT_dom"/>
</dbReference>
<evidence type="ECO:0000256" key="1">
    <source>
        <dbReference type="ARBA" id="ARBA00022679"/>
    </source>
</evidence>
<dbReference type="CDD" id="cd04301">
    <property type="entry name" value="NAT_SF"/>
    <property type="match status" value="2"/>
</dbReference>
<dbReference type="GO" id="GO:0016747">
    <property type="term" value="F:acyltransferase activity, transferring groups other than amino-acyl groups"/>
    <property type="evidence" value="ECO:0007669"/>
    <property type="project" value="InterPro"/>
</dbReference>
<evidence type="ECO:0000313" key="5">
    <source>
        <dbReference type="Proteomes" id="UP000243376"/>
    </source>
</evidence>
<proteinExistence type="predicted"/>
<evidence type="ECO:0000259" key="3">
    <source>
        <dbReference type="PROSITE" id="PS51186"/>
    </source>
</evidence>
<reference evidence="4 5" key="1">
    <citation type="submission" date="2018-01" db="EMBL/GenBank/DDBJ databases">
        <title>Metagenomic assembled genomes from two thermal pools in the Uzon Caldera, Kamchatka, Russia.</title>
        <authorList>
            <person name="Wilkins L."/>
            <person name="Ettinger C."/>
        </authorList>
    </citation>
    <scope>NUCLEOTIDE SEQUENCE [LARGE SCALE GENOMIC DNA]</scope>
    <source>
        <strain evidence="4">ZAV-02</strain>
    </source>
</reference>
<dbReference type="EMBL" id="PNIQ01000712">
    <property type="protein sequence ID" value="PMP78683.1"/>
    <property type="molecule type" value="Genomic_DNA"/>
</dbReference>
<evidence type="ECO:0000256" key="2">
    <source>
        <dbReference type="ARBA" id="ARBA00023315"/>
    </source>
</evidence>
<dbReference type="Pfam" id="PF00583">
    <property type="entry name" value="Acetyltransf_1"/>
    <property type="match status" value="2"/>
</dbReference>
<feature type="domain" description="N-acetyltransferase" evidence="3">
    <location>
        <begin position="165"/>
        <end position="322"/>
    </location>
</feature>
<name>A0A2J6X320_9CHLR</name>
<dbReference type="PANTHER" id="PTHR43877">
    <property type="entry name" value="AMINOALKYLPHOSPHONATE N-ACETYLTRANSFERASE-RELATED-RELATED"/>
    <property type="match status" value="1"/>
</dbReference>
<protein>
    <submittedName>
        <fullName evidence="4">N-acetyltransferase</fullName>
    </submittedName>
</protein>
<accession>A0A2J6X320</accession>
<keyword evidence="2" id="KW-0012">Acyltransferase</keyword>
<dbReference type="Proteomes" id="UP000243376">
    <property type="component" value="Unassembled WGS sequence"/>
</dbReference>
<comment type="caution">
    <text evidence="4">The sequence shown here is derived from an EMBL/GenBank/DDBJ whole genome shotgun (WGS) entry which is preliminary data.</text>
</comment>
<keyword evidence="1 4" id="KW-0808">Transferase</keyword>
<dbReference type="AlphaFoldDB" id="A0A2J6X320"/>
<evidence type="ECO:0000313" key="4">
    <source>
        <dbReference type="EMBL" id="PMP78683.1"/>
    </source>
</evidence>
<sequence length="322" mass="37190">MLTIRPFQANQNDYQVMARVYSALVPDAPLIANEWQVRDKLHNPQLILYRVIGELDDVAAGYAEFVQPMWCADPYYIETLVYVHPAYQGRGLGTALWQHLQQAWQQYRPRYVLAKVHENWQTGFAFAVRHGFHEQRRVWTSRLDVTNFDPTSFQSALERVTRQRIEIHSFAALAAADSDFWHKLYEFERQVTVDVPSAFPVAIPPYEQWIKLYQPEHGAIWEGSFAAMADGQVVGLSTLETIDNETDVEVGFTAVRRDYRGRGIALALKLHTIAYAQTMGVTGIRTDNDSTNQAMWHINQRLGFHRGPVWVVLRRQEQEEVK</sequence>